<reference evidence="1" key="2">
    <citation type="journal article" date="2024" name="Plant">
        <title>Genomic evolution and insights into agronomic trait innovations of Sesamum species.</title>
        <authorList>
            <person name="Miao H."/>
            <person name="Wang L."/>
            <person name="Qu L."/>
            <person name="Liu H."/>
            <person name="Sun Y."/>
            <person name="Le M."/>
            <person name="Wang Q."/>
            <person name="Wei S."/>
            <person name="Zheng Y."/>
            <person name="Lin W."/>
            <person name="Duan Y."/>
            <person name="Cao H."/>
            <person name="Xiong S."/>
            <person name="Wang X."/>
            <person name="Wei L."/>
            <person name="Li C."/>
            <person name="Ma Q."/>
            <person name="Ju M."/>
            <person name="Zhao R."/>
            <person name="Li G."/>
            <person name="Mu C."/>
            <person name="Tian Q."/>
            <person name="Mei H."/>
            <person name="Zhang T."/>
            <person name="Gao T."/>
            <person name="Zhang H."/>
        </authorList>
    </citation>
    <scope>NUCLEOTIDE SEQUENCE</scope>
    <source>
        <strain evidence="1">G01</strain>
    </source>
</reference>
<organism evidence="1">
    <name type="scientific">Sesamum angustifolium</name>
    <dbReference type="NCBI Taxonomy" id="2727405"/>
    <lineage>
        <taxon>Eukaryota</taxon>
        <taxon>Viridiplantae</taxon>
        <taxon>Streptophyta</taxon>
        <taxon>Embryophyta</taxon>
        <taxon>Tracheophyta</taxon>
        <taxon>Spermatophyta</taxon>
        <taxon>Magnoliopsida</taxon>
        <taxon>eudicotyledons</taxon>
        <taxon>Gunneridae</taxon>
        <taxon>Pentapetalae</taxon>
        <taxon>asterids</taxon>
        <taxon>lamiids</taxon>
        <taxon>Lamiales</taxon>
        <taxon>Pedaliaceae</taxon>
        <taxon>Sesamum</taxon>
    </lineage>
</organism>
<protein>
    <recommendedName>
        <fullName evidence="2">AP complex mu/sigma subunit domain-containing protein</fullName>
    </recommendedName>
</protein>
<comment type="caution">
    <text evidence="1">The sequence shown here is derived from an EMBL/GenBank/DDBJ whole genome shotgun (WGS) entry which is preliminary data.</text>
</comment>
<reference evidence="1" key="1">
    <citation type="submission" date="2020-06" db="EMBL/GenBank/DDBJ databases">
        <authorList>
            <person name="Li T."/>
            <person name="Hu X."/>
            <person name="Zhang T."/>
            <person name="Song X."/>
            <person name="Zhang H."/>
            <person name="Dai N."/>
            <person name="Sheng W."/>
            <person name="Hou X."/>
            <person name="Wei L."/>
        </authorList>
    </citation>
    <scope>NUCLEOTIDE SEQUENCE</scope>
    <source>
        <strain evidence="1">G01</strain>
        <tissue evidence="1">Leaf</tissue>
    </source>
</reference>
<proteinExistence type="predicted"/>
<evidence type="ECO:0000313" key="1">
    <source>
        <dbReference type="EMBL" id="KAL0300304.1"/>
    </source>
</evidence>
<accession>A0AAW2K0P8</accession>
<sequence length="133" mass="15614">MPPHPDYWEDTEIGFIFSKLIHEMKQGFIKSHHSTILAGGKEVLLMNWQAKKLIYYVEVNDIFYIISNSPDLHGQIFQFLAFSLRVNFEEVLQELNFFLQALDSIYVQLMPMATSRMLDVVQNIRKRKQSCIS</sequence>
<gene>
    <name evidence="1" type="ORF">Sangu_3129300</name>
</gene>
<evidence type="ECO:0008006" key="2">
    <source>
        <dbReference type="Google" id="ProtNLM"/>
    </source>
</evidence>
<dbReference type="EMBL" id="JACGWK010000360">
    <property type="protein sequence ID" value="KAL0300304.1"/>
    <property type="molecule type" value="Genomic_DNA"/>
</dbReference>
<name>A0AAW2K0P8_9LAMI</name>
<dbReference type="AlphaFoldDB" id="A0AAW2K0P8"/>